<dbReference type="CDD" id="cd00077">
    <property type="entry name" value="HDc"/>
    <property type="match status" value="1"/>
</dbReference>
<evidence type="ECO:0000313" key="2">
    <source>
        <dbReference type="EMBL" id="MFC5850229.1"/>
    </source>
</evidence>
<dbReference type="Gene3D" id="1.10.3210.10">
    <property type="entry name" value="Hypothetical protein af1432"/>
    <property type="match status" value="1"/>
</dbReference>
<dbReference type="PANTHER" id="PTHR45228">
    <property type="entry name" value="CYCLIC DI-GMP PHOSPHODIESTERASE TM_0186-RELATED"/>
    <property type="match status" value="1"/>
</dbReference>
<protein>
    <submittedName>
        <fullName evidence="2">HD-GYP domain-containing protein</fullName>
        <ecNumber evidence="2">3.1.4.-</ecNumber>
    </submittedName>
</protein>
<gene>
    <name evidence="2" type="ORF">ACFPQ6_18210</name>
</gene>
<dbReference type="InterPro" id="IPR052020">
    <property type="entry name" value="Cyclic_di-GMP/3'3'-cGAMP_PDE"/>
</dbReference>
<dbReference type="RefSeq" id="WP_380052144.1">
    <property type="nucleotide sequence ID" value="NZ_JBHSOH010000043.1"/>
</dbReference>
<comment type="caution">
    <text evidence="2">The sequence shown here is derived from an EMBL/GenBank/DDBJ whole genome shotgun (WGS) entry which is preliminary data.</text>
</comment>
<dbReference type="Pfam" id="PF13487">
    <property type="entry name" value="HD_5"/>
    <property type="match status" value="1"/>
</dbReference>
<evidence type="ECO:0000259" key="1">
    <source>
        <dbReference type="PROSITE" id="PS51832"/>
    </source>
</evidence>
<keyword evidence="3" id="KW-1185">Reference proteome</keyword>
<sequence length="219" mass="23373">MPWWTAPRTSPEAARFTTLPLRDEGGLAAREQRAAARWLGTVLGRAPDEHEAATARLTLALAHHAGEAHDEATVRRAVWAGLLHDIGKSVVDPQILNKPAPLTPTERAAVQRHPAVGHRLATAAPQADAGARAAILHHHERWDGGGYPAGLSGGCIPVLARVLTIADVYDALSRARPYRPAWTPGEAARHLQAQAGAAFDPRLVELFVAKVLPETAPGH</sequence>
<feature type="domain" description="HD-GYP" evidence="1">
    <location>
        <begin position="25"/>
        <end position="219"/>
    </location>
</feature>
<dbReference type="GO" id="GO:0016787">
    <property type="term" value="F:hydrolase activity"/>
    <property type="evidence" value="ECO:0007669"/>
    <property type="project" value="UniProtKB-KW"/>
</dbReference>
<organism evidence="2 3">
    <name type="scientific">Deinococcus petrolearius</name>
    <dbReference type="NCBI Taxonomy" id="1751295"/>
    <lineage>
        <taxon>Bacteria</taxon>
        <taxon>Thermotogati</taxon>
        <taxon>Deinococcota</taxon>
        <taxon>Deinococci</taxon>
        <taxon>Deinococcales</taxon>
        <taxon>Deinococcaceae</taxon>
        <taxon>Deinococcus</taxon>
    </lineage>
</organism>
<dbReference type="EC" id="3.1.4.-" evidence="2"/>
<proteinExistence type="predicted"/>
<dbReference type="SMART" id="SM00471">
    <property type="entry name" value="HDc"/>
    <property type="match status" value="1"/>
</dbReference>
<dbReference type="SUPFAM" id="SSF109604">
    <property type="entry name" value="HD-domain/PDEase-like"/>
    <property type="match status" value="1"/>
</dbReference>
<reference evidence="3" key="1">
    <citation type="journal article" date="2019" name="Int. J. Syst. Evol. Microbiol.">
        <title>The Global Catalogue of Microorganisms (GCM) 10K type strain sequencing project: providing services to taxonomists for standard genome sequencing and annotation.</title>
        <authorList>
            <consortium name="The Broad Institute Genomics Platform"/>
            <consortium name="The Broad Institute Genome Sequencing Center for Infectious Disease"/>
            <person name="Wu L."/>
            <person name="Ma J."/>
        </authorList>
    </citation>
    <scope>NUCLEOTIDE SEQUENCE [LARGE SCALE GENOMIC DNA]</scope>
    <source>
        <strain evidence="3">CGMCC 1.15053</strain>
    </source>
</reference>
<dbReference type="Proteomes" id="UP001595979">
    <property type="component" value="Unassembled WGS sequence"/>
</dbReference>
<accession>A0ABW1DSX2</accession>
<evidence type="ECO:0000313" key="3">
    <source>
        <dbReference type="Proteomes" id="UP001595979"/>
    </source>
</evidence>
<dbReference type="InterPro" id="IPR003607">
    <property type="entry name" value="HD/PDEase_dom"/>
</dbReference>
<name>A0ABW1DSX2_9DEIO</name>
<dbReference type="EMBL" id="JBHSOH010000043">
    <property type="protein sequence ID" value="MFC5850229.1"/>
    <property type="molecule type" value="Genomic_DNA"/>
</dbReference>
<keyword evidence="2" id="KW-0378">Hydrolase</keyword>
<dbReference type="PROSITE" id="PS51832">
    <property type="entry name" value="HD_GYP"/>
    <property type="match status" value="1"/>
</dbReference>
<dbReference type="InterPro" id="IPR037522">
    <property type="entry name" value="HD_GYP_dom"/>
</dbReference>